<dbReference type="AlphaFoldDB" id="A0A8J5Y1P5"/>
<dbReference type="SUPFAM" id="SSF52777">
    <property type="entry name" value="CoA-dependent acyltransferases"/>
    <property type="match status" value="1"/>
</dbReference>
<name>A0A8J5Y1P5_9ROSI</name>
<evidence type="ECO:0000256" key="5">
    <source>
        <dbReference type="ARBA" id="ARBA00022679"/>
    </source>
</evidence>
<comment type="pathway">
    <text evidence="3">Glycerolipid metabolism; triacylglycerol biosynthesis.</text>
</comment>
<dbReference type="GO" id="GO:0005789">
    <property type="term" value="C:endoplasmic reticulum membrane"/>
    <property type="evidence" value="ECO:0007669"/>
    <property type="project" value="UniProtKB-SubCell"/>
</dbReference>
<organism evidence="13 14">
    <name type="scientific">Gossypium anomalum</name>
    <dbReference type="NCBI Taxonomy" id="47600"/>
    <lineage>
        <taxon>Eukaryota</taxon>
        <taxon>Viridiplantae</taxon>
        <taxon>Streptophyta</taxon>
        <taxon>Embryophyta</taxon>
        <taxon>Tracheophyta</taxon>
        <taxon>Spermatophyta</taxon>
        <taxon>Magnoliopsida</taxon>
        <taxon>eudicotyledons</taxon>
        <taxon>Gunneridae</taxon>
        <taxon>Pentapetalae</taxon>
        <taxon>rosids</taxon>
        <taxon>malvids</taxon>
        <taxon>Malvales</taxon>
        <taxon>Malvaceae</taxon>
        <taxon>Malvoideae</taxon>
        <taxon>Gossypium</taxon>
    </lineage>
</organism>
<comment type="subcellular location">
    <subcellularLocation>
        <location evidence="1">Cell membrane</location>
        <topology evidence="1">Single-pass membrane protein</topology>
    </subcellularLocation>
    <subcellularLocation>
        <location evidence="2">Endoplasmic reticulum membrane</location>
    </subcellularLocation>
</comment>
<dbReference type="Proteomes" id="UP000701853">
    <property type="component" value="Chromosome 13"/>
</dbReference>
<evidence type="ECO:0000259" key="12">
    <source>
        <dbReference type="Pfam" id="PF06974"/>
    </source>
</evidence>
<dbReference type="InterPro" id="IPR045034">
    <property type="entry name" value="O-acyltransferase_WSD1-like"/>
</dbReference>
<evidence type="ECO:0000313" key="14">
    <source>
        <dbReference type="Proteomes" id="UP000701853"/>
    </source>
</evidence>
<comment type="catalytic activity">
    <reaction evidence="9">
        <text>a long chain fatty alcohol + a fatty acyl-CoA = a long-chain alcohol wax ester + CoA</text>
        <dbReference type="Rhea" id="RHEA:38443"/>
        <dbReference type="ChEBI" id="CHEBI:17135"/>
        <dbReference type="ChEBI" id="CHEBI:57287"/>
        <dbReference type="ChEBI" id="CHEBI:77636"/>
        <dbReference type="ChEBI" id="CHEBI:235323"/>
        <dbReference type="EC" id="2.3.1.75"/>
    </reaction>
</comment>
<dbReference type="OrthoDB" id="619536at2759"/>
<evidence type="ECO:0008006" key="15">
    <source>
        <dbReference type="Google" id="ProtNLM"/>
    </source>
</evidence>
<evidence type="ECO:0000256" key="4">
    <source>
        <dbReference type="ARBA" id="ARBA00005189"/>
    </source>
</evidence>
<sequence>MLMGGVLLICAERSNLKLISLPGSCDVGLRRVKVRKESVDEEEEPLSPMARMFQQPESNVYVIAMLGFKSPIDPHFLKANLVDTFLKQSRFSSVQVADEKNGGEVKWVKTNVDLDNHVKIPMVDQHMASPDQFVEDYIANLTNTHNSTSIPMWDVHILNLKTCDAESTLVIRVHHSLGDGTSLMSFLISCCRKTSEPDALPSFPAAKKSRPDAGWFWKCWSVLLLAWNTLVDIWMCVATTYFLKDTQTPLKAPSRAVAFTSRRIVRRTFCFDDVKLVKNATNTTVNDVVLAITQAGLSRYLNRKYGKGTGDGESWENNLPNSIRLTATLFINLRSSPGIYAIEKMVKHSQTEWGNKIGYVLYPFKIALKDNPLDYIRDAKATMDRKKATLEAQFRLFMAKVFVRFYPTKLATFPLTTMWFSNVAGPQEEISLFGNQVTFIASSLYGQPVALTIHIISYEKKISMVLSVDDNIIPDPYQLCDDFEEAFKLIKKTVVAEGLIKK</sequence>
<evidence type="ECO:0000313" key="13">
    <source>
        <dbReference type="EMBL" id="KAG8472666.1"/>
    </source>
</evidence>
<dbReference type="InterPro" id="IPR023213">
    <property type="entry name" value="CAT-like_dom_sf"/>
</dbReference>
<dbReference type="GO" id="GO:0005886">
    <property type="term" value="C:plasma membrane"/>
    <property type="evidence" value="ECO:0007669"/>
    <property type="project" value="UniProtKB-SubCell"/>
</dbReference>
<dbReference type="PANTHER" id="PTHR31650:SF38">
    <property type="entry name" value="O-ACYLTRANSFERASE WSD1-LIKE"/>
    <property type="match status" value="1"/>
</dbReference>
<keyword evidence="6" id="KW-0256">Endoplasmic reticulum</keyword>
<reference evidence="13 14" key="1">
    <citation type="journal article" date="2021" name="bioRxiv">
        <title>The Gossypium anomalum genome as a resource for cotton improvement and evolutionary analysis of hybrid incompatibility.</title>
        <authorList>
            <person name="Grover C.E."/>
            <person name="Yuan D."/>
            <person name="Arick M.A."/>
            <person name="Miller E.R."/>
            <person name="Hu G."/>
            <person name="Peterson D.G."/>
            <person name="Wendel J.F."/>
            <person name="Udall J.A."/>
        </authorList>
    </citation>
    <scope>NUCLEOTIDE SEQUENCE [LARGE SCALE GENOMIC DNA]</scope>
    <source>
        <strain evidence="13">JFW-Udall</strain>
        <tissue evidence="13">Leaf</tissue>
    </source>
</reference>
<evidence type="ECO:0000256" key="9">
    <source>
        <dbReference type="ARBA" id="ARBA00047604"/>
    </source>
</evidence>
<evidence type="ECO:0000256" key="8">
    <source>
        <dbReference type="ARBA" id="ARBA00024360"/>
    </source>
</evidence>
<evidence type="ECO:0000256" key="7">
    <source>
        <dbReference type="ARBA" id="ARBA00023315"/>
    </source>
</evidence>
<feature type="domain" description="O-acyltransferase WSD1 C-terminal" evidence="12">
    <location>
        <begin position="353"/>
        <end position="491"/>
    </location>
</feature>
<dbReference type="Pfam" id="PF06974">
    <property type="entry name" value="WS_DGAT_C"/>
    <property type="match status" value="1"/>
</dbReference>
<keyword evidence="14" id="KW-1185">Reference proteome</keyword>
<evidence type="ECO:0000256" key="1">
    <source>
        <dbReference type="ARBA" id="ARBA00004162"/>
    </source>
</evidence>
<accession>A0A8J5Y1P5</accession>
<comment type="caution">
    <text evidence="13">The sequence shown here is derived from an EMBL/GenBank/DDBJ whole genome shotgun (WGS) entry which is preliminary data.</text>
</comment>
<proteinExistence type="inferred from homology"/>
<dbReference type="GO" id="GO:0047196">
    <property type="term" value="F:long-chain-alcohol O-fatty-acyltransferase activity"/>
    <property type="evidence" value="ECO:0007669"/>
    <property type="project" value="UniProtKB-EC"/>
</dbReference>
<evidence type="ECO:0000256" key="10">
    <source>
        <dbReference type="ARBA" id="ARBA00048109"/>
    </source>
</evidence>
<evidence type="ECO:0000256" key="2">
    <source>
        <dbReference type="ARBA" id="ARBA00004586"/>
    </source>
</evidence>
<dbReference type="Gene3D" id="3.30.559.10">
    <property type="entry name" value="Chloramphenicol acetyltransferase-like domain"/>
    <property type="match status" value="1"/>
</dbReference>
<dbReference type="UniPathway" id="UPA00282"/>
<keyword evidence="7" id="KW-0012">Acyltransferase</keyword>
<dbReference type="EMBL" id="JAHUZN010000013">
    <property type="protein sequence ID" value="KAG8472666.1"/>
    <property type="molecule type" value="Genomic_DNA"/>
</dbReference>
<dbReference type="GO" id="GO:0004144">
    <property type="term" value="F:diacylglycerol O-acyltransferase activity"/>
    <property type="evidence" value="ECO:0007669"/>
    <property type="project" value="UniProtKB-EC"/>
</dbReference>
<comment type="catalytic activity">
    <reaction evidence="10">
        <text>an acyl-CoA + a 1,2-diacyl-sn-glycerol = a triacyl-sn-glycerol + CoA</text>
        <dbReference type="Rhea" id="RHEA:10868"/>
        <dbReference type="ChEBI" id="CHEBI:17815"/>
        <dbReference type="ChEBI" id="CHEBI:57287"/>
        <dbReference type="ChEBI" id="CHEBI:58342"/>
        <dbReference type="ChEBI" id="CHEBI:64615"/>
        <dbReference type="EC" id="2.3.1.20"/>
    </reaction>
</comment>
<dbReference type="Pfam" id="PF03007">
    <property type="entry name" value="WS_DGAT_cat"/>
    <property type="match status" value="1"/>
</dbReference>
<keyword evidence="5" id="KW-0808">Transferase</keyword>
<evidence type="ECO:0000256" key="6">
    <source>
        <dbReference type="ARBA" id="ARBA00022824"/>
    </source>
</evidence>
<dbReference type="GO" id="GO:0019432">
    <property type="term" value="P:triglyceride biosynthetic process"/>
    <property type="evidence" value="ECO:0007669"/>
    <property type="project" value="UniProtKB-UniPathway"/>
</dbReference>
<comment type="similarity">
    <text evidence="8">In the N-terminal section; belongs to the long-chain O-acyltransferase family.</text>
</comment>
<dbReference type="PANTHER" id="PTHR31650">
    <property type="entry name" value="O-ACYLTRANSFERASE (WSD1-LIKE) FAMILY PROTEIN"/>
    <property type="match status" value="1"/>
</dbReference>
<protein>
    <recommendedName>
        <fullName evidence="15">Diacylglycerol O-acyltransferase</fullName>
    </recommendedName>
</protein>
<feature type="domain" description="O-acyltransferase WSD1-like N-terminal" evidence="11">
    <location>
        <begin position="95"/>
        <end position="289"/>
    </location>
</feature>
<dbReference type="InterPro" id="IPR004255">
    <property type="entry name" value="O-acyltransferase_WSD1_N"/>
</dbReference>
<gene>
    <name evidence="13" type="ORF">CXB51_034558</name>
</gene>
<evidence type="ECO:0000256" key="3">
    <source>
        <dbReference type="ARBA" id="ARBA00004771"/>
    </source>
</evidence>
<dbReference type="InterPro" id="IPR009721">
    <property type="entry name" value="O-acyltransferase_WSD1_C"/>
</dbReference>
<comment type="pathway">
    <text evidence="4">Lipid metabolism.</text>
</comment>
<evidence type="ECO:0000259" key="11">
    <source>
        <dbReference type="Pfam" id="PF03007"/>
    </source>
</evidence>